<reference evidence="1" key="1">
    <citation type="journal article" date="2014" name="Int. J. Syst. Evol. Microbiol.">
        <title>Complete genome sequence of Corynebacterium casei LMG S-19264T (=DSM 44701T), isolated from a smear-ripened cheese.</title>
        <authorList>
            <consortium name="US DOE Joint Genome Institute (JGI-PGF)"/>
            <person name="Walter F."/>
            <person name="Albersmeier A."/>
            <person name="Kalinowski J."/>
            <person name="Ruckert C."/>
        </authorList>
    </citation>
    <scope>NUCLEOTIDE SEQUENCE</scope>
    <source>
        <strain evidence="1">NBRC 110071</strain>
    </source>
</reference>
<accession>A0AA37SFT7</accession>
<evidence type="ECO:0000313" key="1">
    <source>
        <dbReference type="EMBL" id="GLQ33439.1"/>
    </source>
</evidence>
<gene>
    <name evidence="1" type="ORF">GCM10007876_39190</name>
</gene>
<dbReference type="InterPro" id="IPR001969">
    <property type="entry name" value="Aspartic_peptidase_AS"/>
</dbReference>
<dbReference type="AlphaFoldDB" id="A0AA37SFT7"/>
<dbReference type="Gene3D" id="2.40.70.10">
    <property type="entry name" value="Acid Proteases"/>
    <property type="match status" value="1"/>
</dbReference>
<protein>
    <recommendedName>
        <fullName evidence="3">TIGR02281 family clan AA aspartic protease</fullName>
    </recommendedName>
</protein>
<dbReference type="EMBL" id="BSNM01000027">
    <property type="protein sequence ID" value="GLQ33439.1"/>
    <property type="molecule type" value="Genomic_DNA"/>
</dbReference>
<dbReference type="RefSeq" id="WP_284383870.1">
    <property type="nucleotide sequence ID" value="NZ_BSNM01000027.1"/>
</dbReference>
<dbReference type="PROSITE" id="PS00141">
    <property type="entry name" value="ASP_PROTEASE"/>
    <property type="match status" value="1"/>
</dbReference>
<dbReference type="SUPFAM" id="SSF50630">
    <property type="entry name" value="Acid proteases"/>
    <property type="match status" value="1"/>
</dbReference>
<dbReference type="NCBIfam" id="TIGR02281">
    <property type="entry name" value="clan_AA_DTGA"/>
    <property type="match status" value="1"/>
</dbReference>
<reference evidence="1" key="2">
    <citation type="submission" date="2023-01" db="EMBL/GenBank/DDBJ databases">
        <title>Draft genome sequence of Litoribrevibacter albus strain NBRC 110071.</title>
        <authorList>
            <person name="Sun Q."/>
            <person name="Mori K."/>
        </authorList>
    </citation>
    <scope>NUCLEOTIDE SEQUENCE</scope>
    <source>
        <strain evidence="1">NBRC 110071</strain>
    </source>
</reference>
<organism evidence="1 2">
    <name type="scientific">Litoribrevibacter albus</name>
    <dbReference type="NCBI Taxonomy" id="1473156"/>
    <lineage>
        <taxon>Bacteria</taxon>
        <taxon>Pseudomonadati</taxon>
        <taxon>Pseudomonadota</taxon>
        <taxon>Gammaproteobacteria</taxon>
        <taxon>Oceanospirillales</taxon>
        <taxon>Oceanospirillaceae</taxon>
        <taxon>Litoribrevibacter</taxon>
    </lineage>
</organism>
<name>A0AA37SFT7_9GAMM</name>
<dbReference type="InterPro" id="IPR034122">
    <property type="entry name" value="Retropepsin-like_bacterial"/>
</dbReference>
<dbReference type="GO" id="GO:0004190">
    <property type="term" value="F:aspartic-type endopeptidase activity"/>
    <property type="evidence" value="ECO:0007669"/>
    <property type="project" value="InterPro"/>
</dbReference>
<dbReference type="Proteomes" id="UP001161389">
    <property type="component" value="Unassembled WGS sequence"/>
</dbReference>
<evidence type="ECO:0000313" key="2">
    <source>
        <dbReference type="Proteomes" id="UP001161389"/>
    </source>
</evidence>
<dbReference type="GO" id="GO:0006508">
    <property type="term" value="P:proteolysis"/>
    <property type="evidence" value="ECO:0007669"/>
    <property type="project" value="InterPro"/>
</dbReference>
<dbReference type="InterPro" id="IPR011969">
    <property type="entry name" value="Clan_AA_Asp_peptidase_C"/>
</dbReference>
<dbReference type="CDD" id="cd05483">
    <property type="entry name" value="retropepsin_like_bacteria"/>
    <property type="match status" value="1"/>
</dbReference>
<proteinExistence type="predicted"/>
<sequence>MGLFRSNRICLLFAAWMLSGLVWAEASIHVEGLMNNMAVLNINGTQRILRKGQTSPEGVKLISADAKQAVIMISGQRKVLGLSGHISGDYQAPQKATVSIQSSNGQYLTTGSINGRPVSFLVDTGATSISMSMADARRLGVSVDRSNPVYVGTAGGQVIGYPVLLNSVKVGGLKASYVHGIVLESGFTGEILLGMTFLKHVNIKHEKGFMILEQNH</sequence>
<dbReference type="Pfam" id="PF13975">
    <property type="entry name" value="gag-asp_proteas"/>
    <property type="match status" value="1"/>
</dbReference>
<evidence type="ECO:0008006" key="3">
    <source>
        <dbReference type="Google" id="ProtNLM"/>
    </source>
</evidence>
<keyword evidence="2" id="KW-1185">Reference proteome</keyword>
<comment type="caution">
    <text evidence="1">The sequence shown here is derived from an EMBL/GenBank/DDBJ whole genome shotgun (WGS) entry which is preliminary data.</text>
</comment>
<dbReference type="InterPro" id="IPR021109">
    <property type="entry name" value="Peptidase_aspartic_dom_sf"/>
</dbReference>